<dbReference type="Proteomes" id="UP000051412">
    <property type="component" value="Unassembled WGS sequence"/>
</dbReference>
<dbReference type="AlphaFoldDB" id="A0A0R1XSF9"/>
<keyword evidence="1" id="KW-1133">Transmembrane helix</keyword>
<keyword evidence="3" id="KW-1185">Reference proteome</keyword>
<feature type="transmembrane region" description="Helical" evidence="1">
    <location>
        <begin position="47"/>
        <end position="69"/>
    </location>
</feature>
<keyword evidence="1" id="KW-0472">Membrane</keyword>
<name>A0A0R1XSF9_9LACO</name>
<proteinExistence type="predicted"/>
<dbReference type="PATRIC" id="fig|1423782.4.peg.1385"/>
<evidence type="ECO:0000313" key="3">
    <source>
        <dbReference type="Proteomes" id="UP000051412"/>
    </source>
</evidence>
<evidence type="ECO:0000313" key="2">
    <source>
        <dbReference type="EMBL" id="KRM29571.1"/>
    </source>
</evidence>
<organism evidence="2 3">
    <name type="scientific">Limosilactobacillus panis DSM 6035</name>
    <dbReference type="NCBI Taxonomy" id="1423782"/>
    <lineage>
        <taxon>Bacteria</taxon>
        <taxon>Bacillati</taxon>
        <taxon>Bacillota</taxon>
        <taxon>Bacilli</taxon>
        <taxon>Lactobacillales</taxon>
        <taxon>Lactobacillaceae</taxon>
        <taxon>Limosilactobacillus</taxon>
    </lineage>
</organism>
<evidence type="ECO:0000256" key="1">
    <source>
        <dbReference type="SAM" id="Phobius"/>
    </source>
</evidence>
<gene>
    <name evidence="2" type="ORF">FD32_GL001326</name>
</gene>
<keyword evidence="1" id="KW-0812">Transmembrane</keyword>
<comment type="caution">
    <text evidence="2">The sequence shown here is derived from an EMBL/GenBank/DDBJ whole genome shotgun (WGS) entry which is preliminary data.</text>
</comment>
<sequence>MFTASYSIDNRGFHSGLYGIVGCVLILAAYVGFNWQKIKAGNSHDRHLLWGLGSLLAFIIVLDILEVVLA</sequence>
<accession>A0A0R1XSF9</accession>
<dbReference type="EMBL" id="AZGM01000022">
    <property type="protein sequence ID" value="KRM29571.1"/>
    <property type="molecule type" value="Genomic_DNA"/>
</dbReference>
<reference evidence="2 3" key="1">
    <citation type="journal article" date="2015" name="Genome Announc.">
        <title>Expanding the biotechnology potential of lactobacilli through comparative genomics of 213 strains and associated genera.</title>
        <authorList>
            <person name="Sun Z."/>
            <person name="Harris H.M."/>
            <person name="McCann A."/>
            <person name="Guo C."/>
            <person name="Argimon S."/>
            <person name="Zhang W."/>
            <person name="Yang X."/>
            <person name="Jeffery I.B."/>
            <person name="Cooney J.C."/>
            <person name="Kagawa T.F."/>
            <person name="Liu W."/>
            <person name="Song Y."/>
            <person name="Salvetti E."/>
            <person name="Wrobel A."/>
            <person name="Rasinkangas P."/>
            <person name="Parkhill J."/>
            <person name="Rea M.C."/>
            <person name="O'Sullivan O."/>
            <person name="Ritari J."/>
            <person name="Douillard F.P."/>
            <person name="Paul Ross R."/>
            <person name="Yang R."/>
            <person name="Briner A.E."/>
            <person name="Felis G.E."/>
            <person name="de Vos W.M."/>
            <person name="Barrangou R."/>
            <person name="Klaenhammer T.R."/>
            <person name="Caufield P.W."/>
            <person name="Cui Y."/>
            <person name="Zhang H."/>
            <person name="O'Toole P.W."/>
        </authorList>
    </citation>
    <scope>NUCLEOTIDE SEQUENCE [LARGE SCALE GENOMIC DNA]</scope>
    <source>
        <strain evidence="2 3">DSM 6035</strain>
    </source>
</reference>
<protein>
    <submittedName>
        <fullName evidence="2">Uncharacterized protein</fullName>
    </submittedName>
</protein>
<feature type="transmembrane region" description="Helical" evidence="1">
    <location>
        <begin position="16"/>
        <end position="35"/>
    </location>
</feature>